<proteinExistence type="predicted"/>
<feature type="transmembrane region" description="Helical" evidence="5">
    <location>
        <begin position="201"/>
        <end position="228"/>
    </location>
</feature>
<evidence type="ECO:0000256" key="3">
    <source>
        <dbReference type="ARBA" id="ARBA00022989"/>
    </source>
</evidence>
<evidence type="ECO:0000256" key="1">
    <source>
        <dbReference type="ARBA" id="ARBA00004141"/>
    </source>
</evidence>
<feature type="transmembrane region" description="Helical" evidence="5">
    <location>
        <begin position="126"/>
        <end position="148"/>
    </location>
</feature>
<protein>
    <submittedName>
        <fullName evidence="6">Membrane protein</fullName>
    </submittedName>
</protein>
<accession>A0ABQ5YPA6</accession>
<evidence type="ECO:0000256" key="2">
    <source>
        <dbReference type="ARBA" id="ARBA00022692"/>
    </source>
</evidence>
<comment type="caution">
    <text evidence="6">The sequence shown here is derived from an EMBL/GenBank/DDBJ whole genome shotgun (WGS) entry which is preliminary data.</text>
</comment>
<feature type="transmembrane region" description="Helical" evidence="5">
    <location>
        <begin position="78"/>
        <end position="105"/>
    </location>
</feature>
<gene>
    <name evidence="6" type="ORF">GCM10007875_14980</name>
</gene>
<keyword evidence="7" id="KW-1185">Reference proteome</keyword>
<comment type="subcellular location">
    <subcellularLocation>
        <location evidence="1">Membrane</location>
        <topology evidence="1">Multi-pass membrane protein</topology>
    </subcellularLocation>
</comment>
<feature type="transmembrane region" description="Helical" evidence="5">
    <location>
        <begin position="154"/>
        <end position="180"/>
    </location>
</feature>
<evidence type="ECO:0000313" key="6">
    <source>
        <dbReference type="EMBL" id="GLR26408.1"/>
    </source>
</evidence>
<evidence type="ECO:0000313" key="7">
    <source>
        <dbReference type="Proteomes" id="UP001156664"/>
    </source>
</evidence>
<dbReference type="EMBL" id="BSOJ01000015">
    <property type="protein sequence ID" value="GLR26408.1"/>
    <property type="molecule type" value="Genomic_DNA"/>
</dbReference>
<evidence type="ECO:0000256" key="5">
    <source>
        <dbReference type="SAM" id="Phobius"/>
    </source>
</evidence>
<sequence length="248" mass="27364">MEHGLQILLKALVDSFRPRMLMLTLVSVAAAAIFWIVLIWLSIDPLANLAISLLGKIGIDVSQSAVDSFAFVGWLKAFLVPMAVFGFLWPIVASSAVLLAGLYVTPPVLNYLGQREFGNLKKQGEGTLLMGLWVTLKAVVIFLLGWIITFPLWLIPGMAFVLPLIWTSYLLIAVMRFDALSAHATRAEMKLIKKKDASTPWLIGVVCAFLSFVPPILLIMPVMSALAFTRYYLGALENIRNNTVVDTQ</sequence>
<dbReference type="InterPro" id="IPR059112">
    <property type="entry name" value="CysZ/EI24"/>
</dbReference>
<name>A0ABQ5YPA6_9BURK</name>
<dbReference type="Pfam" id="PF07264">
    <property type="entry name" value="EI24"/>
    <property type="match status" value="1"/>
</dbReference>
<organism evidence="6 7">
    <name type="scientific">Limnobacter litoralis</name>
    <dbReference type="NCBI Taxonomy" id="481366"/>
    <lineage>
        <taxon>Bacteria</taxon>
        <taxon>Pseudomonadati</taxon>
        <taxon>Pseudomonadota</taxon>
        <taxon>Betaproteobacteria</taxon>
        <taxon>Burkholderiales</taxon>
        <taxon>Burkholderiaceae</taxon>
        <taxon>Limnobacter</taxon>
    </lineage>
</organism>
<dbReference type="RefSeq" id="WP_284280985.1">
    <property type="nucleotide sequence ID" value="NZ_BSOJ01000015.1"/>
</dbReference>
<dbReference type="Proteomes" id="UP001156664">
    <property type="component" value="Unassembled WGS sequence"/>
</dbReference>
<feature type="transmembrane region" description="Helical" evidence="5">
    <location>
        <begin position="21"/>
        <end position="43"/>
    </location>
</feature>
<reference evidence="7" key="1">
    <citation type="journal article" date="2019" name="Int. J. Syst. Evol. Microbiol.">
        <title>The Global Catalogue of Microorganisms (GCM) 10K type strain sequencing project: providing services to taxonomists for standard genome sequencing and annotation.</title>
        <authorList>
            <consortium name="The Broad Institute Genomics Platform"/>
            <consortium name="The Broad Institute Genome Sequencing Center for Infectious Disease"/>
            <person name="Wu L."/>
            <person name="Ma J."/>
        </authorList>
    </citation>
    <scope>NUCLEOTIDE SEQUENCE [LARGE SCALE GENOMIC DNA]</scope>
    <source>
        <strain evidence="7">NBRC 105857</strain>
    </source>
</reference>
<keyword evidence="3 5" id="KW-1133">Transmembrane helix</keyword>
<keyword evidence="4 5" id="KW-0472">Membrane</keyword>
<keyword evidence="2 5" id="KW-0812">Transmembrane</keyword>
<evidence type="ECO:0000256" key="4">
    <source>
        <dbReference type="ARBA" id="ARBA00023136"/>
    </source>
</evidence>